<feature type="transmembrane region" description="Helical" evidence="8">
    <location>
        <begin position="655"/>
        <end position="678"/>
    </location>
</feature>
<keyword evidence="4 8" id="KW-0812">Transmembrane</keyword>
<protein>
    <recommendedName>
        <fullName evidence="9">Cas1p 10 TM acyl transferase domain-containing protein</fullName>
    </recommendedName>
</protein>
<feature type="transmembrane region" description="Helical" evidence="8">
    <location>
        <begin position="566"/>
        <end position="590"/>
    </location>
</feature>
<dbReference type="GO" id="GO:0005975">
    <property type="term" value="P:carbohydrate metabolic process"/>
    <property type="evidence" value="ECO:0007669"/>
    <property type="project" value="UniProtKB-ARBA"/>
</dbReference>
<feature type="transmembrane region" description="Helical" evidence="8">
    <location>
        <begin position="530"/>
        <end position="554"/>
    </location>
</feature>
<feature type="transmembrane region" description="Helical" evidence="8">
    <location>
        <begin position="413"/>
        <end position="433"/>
    </location>
</feature>
<comment type="similarity">
    <text evidence="2">Belongs to the PC-esterase family. CASD1 subfamily.</text>
</comment>
<evidence type="ECO:0000313" key="10">
    <source>
        <dbReference type="EMBL" id="KAG5672110.1"/>
    </source>
</evidence>
<evidence type="ECO:0000256" key="3">
    <source>
        <dbReference type="ARBA" id="ARBA00022679"/>
    </source>
</evidence>
<name>A0A9J6BRX1_POLVA</name>
<feature type="transmembrane region" description="Helical" evidence="8">
    <location>
        <begin position="690"/>
        <end position="710"/>
    </location>
</feature>
<comment type="caution">
    <text evidence="10">The sequence shown here is derived from an EMBL/GenBank/DDBJ whole genome shotgun (WGS) entry which is preliminary data.</text>
</comment>
<dbReference type="EMBL" id="JADBJN010000003">
    <property type="protein sequence ID" value="KAG5672110.1"/>
    <property type="molecule type" value="Genomic_DNA"/>
</dbReference>
<feature type="domain" description="Cas1p 10 TM acyl transferase" evidence="9">
    <location>
        <begin position="312"/>
        <end position="792"/>
    </location>
</feature>
<feature type="transmembrane region" description="Helical" evidence="8">
    <location>
        <begin position="716"/>
        <end position="736"/>
    </location>
</feature>
<keyword evidence="11" id="KW-1185">Reference proteome</keyword>
<dbReference type="GO" id="GO:0016740">
    <property type="term" value="F:transferase activity"/>
    <property type="evidence" value="ECO:0007669"/>
    <property type="project" value="UniProtKB-KW"/>
</dbReference>
<evidence type="ECO:0000256" key="5">
    <source>
        <dbReference type="ARBA" id="ARBA00022989"/>
    </source>
</evidence>
<evidence type="ECO:0000256" key="6">
    <source>
        <dbReference type="ARBA" id="ARBA00023136"/>
    </source>
</evidence>
<feature type="transmembrane region" description="Helical" evidence="8">
    <location>
        <begin position="328"/>
        <end position="347"/>
    </location>
</feature>
<evidence type="ECO:0000256" key="7">
    <source>
        <dbReference type="ARBA" id="ARBA00023180"/>
    </source>
</evidence>
<dbReference type="GO" id="GO:0016020">
    <property type="term" value="C:membrane"/>
    <property type="evidence" value="ECO:0007669"/>
    <property type="project" value="UniProtKB-SubCell"/>
</dbReference>
<feature type="transmembrane region" description="Helical" evidence="8">
    <location>
        <begin position="503"/>
        <end position="523"/>
    </location>
</feature>
<dbReference type="PANTHER" id="PTHR13533">
    <property type="entry name" value="N-ACETYLNEURAMINATE 9-O-ACETYLTRANSFERASE"/>
    <property type="match status" value="1"/>
</dbReference>
<feature type="transmembrane region" description="Helical" evidence="8">
    <location>
        <begin position="743"/>
        <end position="765"/>
    </location>
</feature>
<reference evidence="10" key="1">
    <citation type="submission" date="2021-03" db="EMBL/GenBank/DDBJ databases">
        <title>Chromosome level genome of the anhydrobiotic midge Polypedilum vanderplanki.</title>
        <authorList>
            <person name="Yoshida Y."/>
            <person name="Kikawada T."/>
            <person name="Gusev O."/>
        </authorList>
    </citation>
    <scope>NUCLEOTIDE SEQUENCE</scope>
    <source>
        <strain evidence="10">NIAS01</strain>
        <tissue evidence="10">Whole body or cell culture</tissue>
    </source>
</reference>
<dbReference type="Proteomes" id="UP001107558">
    <property type="component" value="Chromosome 3"/>
</dbReference>
<evidence type="ECO:0000313" key="11">
    <source>
        <dbReference type="Proteomes" id="UP001107558"/>
    </source>
</evidence>
<dbReference type="AlphaFoldDB" id="A0A9J6BRX1"/>
<evidence type="ECO:0000256" key="8">
    <source>
        <dbReference type="SAM" id="Phobius"/>
    </source>
</evidence>
<gene>
    <name evidence="10" type="ORF">PVAND_002265</name>
</gene>
<accession>A0A9J6BRX1</accession>
<keyword evidence="6 8" id="KW-0472">Membrane</keyword>
<dbReference type="GO" id="GO:0005794">
    <property type="term" value="C:Golgi apparatus"/>
    <property type="evidence" value="ECO:0007669"/>
    <property type="project" value="UniProtKB-ARBA"/>
</dbReference>
<keyword evidence="3" id="KW-0808">Transferase</keyword>
<feature type="transmembrane region" description="Helical" evidence="8">
    <location>
        <begin position="24"/>
        <end position="43"/>
    </location>
</feature>
<sequence length="806" mass="94357">MDDSKITKAEYIISQLNVQSAKKLCFLVAFFFILYHSIIHWRYGNDSCKWLLQDLGRFKGDLRESTKGDLKWQPFGCMLHKYTHQDTRRCNKLIAFLGKENNFLFIGDSRLKNLYDSFINHFEQSKGTGENESTNNHAFEFEDFKLRLRVNYIAANDLKVMLNHFESLADAVDPPSVVIASSKFINLSPKDKSDNFTKELEKSFIKQISLLISPIDMLVRKQTKVLWKLQDPIDDNLNERLPEWKDITNSDIEHYNTLISDTLKYSNVQIWRSSTQIAYGLIDEMENGVKLGPVALNHDIQILLNIYCNDNMNYNDGTCCSTSENYTMLQIITYSVFLVCSILMIALKLKKIYAKLRGKTLYMPLQQQDTNQPVIIQENKLSTAIEALGMLGIIMSYFFLCDRTSFFMKENKYYSEFSFWVPVFWLSGFGLFFTEDSKFTRVLHRDQTDELKGFMIIVVLVYFMTGATVIPIYFLSKVFISTFLFLIGYQHFSYFWLTGNNSLVRYMNVMFKLNFMTIILCFAMNRPYQFYFFAPLVSFWFSITYITFSLPPFISAQTVENNSIHYLYLVIKFICLLSVITILYMSEVFFERIFLMRPWRALFVSTDDLMNEWWYRFKLDRYSTAYGMIFASMCIAAQKFNIFDDSNHGNLFSRRISLSSTLLAITGIVFYTIFTFFCKNKQDCEEIHSYVVFIPIISFIILRNISGVLRTRFSTFFSWFGKISLELFICMHHIWLAADRHGVLVLLPGFPTLNIILTSTIFVCISHEVHRITQILVSFAVTDNWKLALRNLIIFLIILVKIDQNF</sequence>
<organism evidence="10 11">
    <name type="scientific">Polypedilum vanderplanki</name>
    <name type="common">Sleeping chironomid midge</name>
    <dbReference type="NCBI Taxonomy" id="319348"/>
    <lineage>
        <taxon>Eukaryota</taxon>
        <taxon>Metazoa</taxon>
        <taxon>Ecdysozoa</taxon>
        <taxon>Arthropoda</taxon>
        <taxon>Hexapoda</taxon>
        <taxon>Insecta</taxon>
        <taxon>Pterygota</taxon>
        <taxon>Neoptera</taxon>
        <taxon>Endopterygota</taxon>
        <taxon>Diptera</taxon>
        <taxon>Nematocera</taxon>
        <taxon>Chironomoidea</taxon>
        <taxon>Chironomidae</taxon>
        <taxon>Chironominae</taxon>
        <taxon>Polypedilum</taxon>
        <taxon>Polypedilum</taxon>
    </lineage>
</organism>
<dbReference type="PANTHER" id="PTHR13533:SF1">
    <property type="entry name" value="N-ACETYLNEURAMINATE 9-O-ACETYLTRANSFERASE"/>
    <property type="match status" value="1"/>
</dbReference>
<keyword evidence="7" id="KW-0325">Glycoprotein</keyword>
<evidence type="ECO:0000256" key="2">
    <source>
        <dbReference type="ARBA" id="ARBA00010666"/>
    </source>
</evidence>
<evidence type="ECO:0000256" key="4">
    <source>
        <dbReference type="ARBA" id="ARBA00022692"/>
    </source>
</evidence>
<evidence type="ECO:0000256" key="1">
    <source>
        <dbReference type="ARBA" id="ARBA00004141"/>
    </source>
</evidence>
<comment type="subcellular location">
    <subcellularLocation>
        <location evidence="1">Membrane</location>
        <topology evidence="1">Multi-pass membrane protein</topology>
    </subcellularLocation>
</comment>
<dbReference type="Pfam" id="PF07779">
    <property type="entry name" value="Cas1_AcylT"/>
    <property type="match status" value="1"/>
</dbReference>
<dbReference type="OrthoDB" id="1932925at2759"/>
<proteinExistence type="inferred from homology"/>
<dbReference type="InterPro" id="IPR012419">
    <property type="entry name" value="Cas1_AcylTrans_dom"/>
</dbReference>
<feature type="transmembrane region" description="Helical" evidence="8">
    <location>
        <begin position="453"/>
        <end position="473"/>
    </location>
</feature>
<evidence type="ECO:0000259" key="9">
    <source>
        <dbReference type="Pfam" id="PF07779"/>
    </source>
</evidence>
<keyword evidence="5 8" id="KW-1133">Transmembrane helix</keyword>